<accession>A0A4R5W2J0</accession>
<dbReference type="RefSeq" id="WP_133328131.1">
    <property type="nucleotide sequence ID" value="NZ_SMYL01000004.1"/>
</dbReference>
<comment type="caution">
    <text evidence="1">The sequence shown here is derived from an EMBL/GenBank/DDBJ whole genome shotgun (WGS) entry which is preliminary data.</text>
</comment>
<dbReference type="Proteomes" id="UP000294829">
    <property type="component" value="Unassembled WGS sequence"/>
</dbReference>
<dbReference type="EMBL" id="SMYL01000004">
    <property type="protein sequence ID" value="TDK65987.1"/>
    <property type="molecule type" value="Genomic_DNA"/>
</dbReference>
<reference evidence="1 2" key="1">
    <citation type="submission" date="2019-03" db="EMBL/GenBank/DDBJ databases">
        <title>Sapientia aquatica gen. nov., sp. nov., isolated from a crater lake.</title>
        <authorList>
            <person name="Felfoldi T."/>
            <person name="Szabo A."/>
            <person name="Toth E."/>
            <person name="Schumann P."/>
            <person name="Keki Z."/>
            <person name="Marialigeti K."/>
            <person name="Mathe I."/>
        </authorList>
    </citation>
    <scope>NUCLEOTIDE SEQUENCE [LARGE SCALE GENOMIC DNA]</scope>
    <source>
        <strain evidence="1 2">SA-152</strain>
    </source>
</reference>
<dbReference type="InterPro" id="IPR006522">
    <property type="entry name" value="Phage_virion_morphogenesis"/>
</dbReference>
<name>A0A4R5W2J0_9BURK</name>
<gene>
    <name evidence="1" type="ORF">E2I14_10355</name>
</gene>
<evidence type="ECO:0000313" key="1">
    <source>
        <dbReference type="EMBL" id="TDK65987.1"/>
    </source>
</evidence>
<dbReference type="AlphaFoldDB" id="A0A4R5W2J0"/>
<dbReference type="NCBIfam" id="TIGR01635">
    <property type="entry name" value="tail_comp_S"/>
    <property type="match status" value="1"/>
</dbReference>
<organism evidence="1 2">
    <name type="scientific">Sapientia aquatica</name>
    <dbReference type="NCBI Taxonomy" id="1549640"/>
    <lineage>
        <taxon>Bacteria</taxon>
        <taxon>Pseudomonadati</taxon>
        <taxon>Pseudomonadota</taxon>
        <taxon>Betaproteobacteria</taxon>
        <taxon>Burkholderiales</taxon>
        <taxon>Oxalobacteraceae</taxon>
        <taxon>Sapientia</taxon>
    </lineage>
</organism>
<protein>
    <submittedName>
        <fullName evidence="1">Phage virion morphogenesis protein</fullName>
    </submittedName>
</protein>
<keyword evidence="2" id="KW-1185">Reference proteome</keyword>
<sequence>MIEIKIESQALTKALNTLQIGTTDLTPLMKSIGAELRSAAEENLEAESFAGSAWKDLAAATLEQRIRVGTWPGKKLQVDGSIGRGIIAQSTHSSATIGVGGVIYAAIHQLGGTAGRGRAATIPARRYLPFDADGKLPPKTESAMLALAHNYLQQLVN</sequence>
<evidence type="ECO:0000313" key="2">
    <source>
        <dbReference type="Proteomes" id="UP000294829"/>
    </source>
</evidence>
<dbReference type="OrthoDB" id="2081253at2"/>
<dbReference type="Pfam" id="PF05069">
    <property type="entry name" value="Phage_tail_S"/>
    <property type="match status" value="1"/>
</dbReference>
<proteinExistence type="predicted"/>